<dbReference type="SUPFAM" id="SSF56349">
    <property type="entry name" value="DNA breaking-rejoining enzymes"/>
    <property type="match status" value="1"/>
</dbReference>
<dbReference type="CDD" id="cd01184">
    <property type="entry name" value="INT_C_like_1"/>
    <property type="match status" value="1"/>
</dbReference>
<dbReference type="GO" id="GO:0006310">
    <property type="term" value="P:DNA recombination"/>
    <property type="evidence" value="ECO:0007669"/>
    <property type="project" value="UniProtKB-KW"/>
</dbReference>
<dbReference type="Gene3D" id="1.10.443.10">
    <property type="entry name" value="Intergrase catalytic core"/>
    <property type="match status" value="1"/>
</dbReference>
<evidence type="ECO:0000313" key="7">
    <source>
        <dbReference type="EMBL" id="GEM78738.1"/>
    </source>
</evidence>
<feature type="region of interest" description="Disordered" evidence="5">
    <location>
        <begin position="17"/>
        <end position="38"/>
    </location>
</feature>
<dbReference type="InterPro" id="IPR013762">
    <property type="entry name" value="Integrase-like_cat_sf"/>
</dbReference>
<keyword evidence="8" id="KW-1185">Reference proteome</keyword>
<gene>
    <name evidence="7" type="ORF">VSU01S_09830</name>
</gene>
<proteinExistence type="inferred from homology"/>
<protein>
    <recommendedName>
        <fullName evidence="6">Tyr recombinase domain-containing protein</fullName>
    </recommendedName>
</protein>
<comment type="caution">
    <text evidence="7">The sequence shown here is derived from an EMBL/GenBank/DDBJ whole genome shotgun (WGS) entry which is preliminary data.</text>
</comment>
<organism evidence="7 8">
    <name type="scientific">Vibrio superstes NBRC 103154</name>
    <dbReference type="NCBI Taxonomy" id="1219062"/>
    <lineage>
        <taxon>Bacteria</taxon>
        <taxon>Pseudomonadati</taxon>
        <taxon>Pseudomonadota</taxon>
        <taxon>Gammaproteobacteria</taxon>
        <taxon>Vibrionales</taxon>
        <taxon>Vibrionaceae</taxon>
        <taxon>Vibrio</taxon>
    </lineage>
</organism>
<keyword evidence="3" id="KW-0238">DNA-binding</keyword>
<evidence type="ECO:0000259" key="6">
    <source>
        <dbReference type="PROSITE" id="PS51898"/>
    </source>
</evidence>
<dbReference type="PROSITE" id="PS51898">
    <property type="entry name" value="TYR_RECOMBINASE"/>
    <property type="match status" value="1"/>
</dbReference>
<evidence type="ECO:0000256" key="1">
    <source>
        <dbReference type="ARBA" id="ARBA00008857"/>
    </source>
</evidence>
<comment type="similarity">
    <text evidence="1">Belongs to the 'phage' integrase family.</text>
</comment>
<feature type="domain" description="Tyr recombinase" evidence="6">
    <location>
        <begin position="174"/>
        <end position="364"/>
    </location>
</feature>
<evidence type="ECO:0000256" key="2">
    <source>
        <dbReference type="ARBA" id="ARBA00022908"/>
    </source>
</evidence>
<dbReference type="PANTHER" id="PTHR30349">
    <property type="entry name" value="PHAGE INTEGRASE-RELATED"/>
    <property type="match status" value="1"/>
</dbReference>
<dbReference type="Proteomes" id="UP000321113">
    <property type="component" value="Unassembled WGS sequence"/>
</dbReference>
<dbReference type="Gene3D" id="1.10.150.130">
    <property type="match status" value="1"/>
</dbReference>
<dbReference type="EMBL" id="BJXK01000003">
    <property type="protein sequence ID" value="GEM78738.1"/>
    <property type="molecule type" value="Genomic_DNA"/>
</dbReference>
<dbReference type="GO" id="GO:0015074">
    <property type="term" value="P:DNA integration"/>
    <property type="evidence" value="ECO:0007669"/>
    <property type="project" value="UniProtKB-KW"/>
</dbReference>
<dbReference type="InterPro" id="IPR002104">
    <property type="entry name" value="Integrase_catalytic"/>
</dbReference>
<sequence>MKLELEILETISVHSKEDPDINLSSPTSTYSPAAKTNNNTKYNPYQALDSFYSYKLDHVAKKTADSLYAQCKCILDIVGKTSLRKIRRADAEGVKKSLQHYPRNLKKIPEFKNLCVKEAIKLNKTLEKPTLSEESIKDYIHKCSSFFEWCVLNELTDINPFKGIRFKKTKRDNEGKFSYSTDEQKLIFSDPIFTKHQYIHSHYFWLPILAKLTGARLNELCQLYITDIVKVDSIWCISISDDQPDQKLKNLQSKRLIPIHSFILDMGFIDYIHALQSKRLFPELKAGRDGYGSAPSKWFGRFKTKLGFDKKHDFHSFRHTVATELKNSLISSEVAASILGHLLNNITYDRYGKGYELTILKEAIERIPTDALSKIKPFT</sequence>
<dbReference type="Pfam" id="PF00589">
    <property type="entry name" value="Phage_integrase"/>
    <property type="match status" value="1"/>
</dbReference>
<keyword evidence="2" id="KW-0229">DNA integration</keyword>
<reference evidence="7 8" key="1">
    <citation type="submission" date="2019-07" db="EMBL/GenBank/DDBJ databases">
        <title>Whole genome shotgun sequence of Vibrio superstes NBRC 103154.</title>
        <authorList>
            <person name="Hosoyama A."/>
            <person name="Uohara A."/>
            <person name="Ohji S."/>
            <person name="Ichikawa N."/>
        </authorList>
    </citation>
    <scope>NUCLEOTIDE SEQUENCE [LARGE SCALE GENOMIC DNA]</scope>
    <source>
        <strain evidence="7 8">NBRC 103154</strain>
    </source>
</reference>
<dbReference type="InterPro" id="IPR010998">
    <property type="entry name" value="Integrase_recombinase_N"/>
</dbReference>
<feature type="compositionally biased region" description="Polar residues" evidence="5">
    <location>
        <begin position="22"/>
        <end position="38"/>
    </location>
</feature>
<keyword evidence="4" id="KW-0233">DNA recombination</keyword>
<dbReference type="PANTHER" id="PTHR30349:SF41">
    <property type="entry name" value="INTEGRASE_RECOMBINASE PROTEIN MJ0367-RELATED"/>
    <property type="match status" value="1"/>
</dbReference>
<evidence type="ECO:0000256" key="5">
    <source>
        <dbReference type="SAM" id="MobiDB-lite"/>
    </source>
</evidence>
<evidence type="ECO:0000313" key="8">
    <source>
        <dbReference type="Proteomes" id="UP000321113"/>
    </source>
</evidence>
<dbReference type="AlphaFoldDB" id="A0A511QN31"/>
<dbReference type="InterPro" id="IPR050090">
    <property type="entry name" value="Tyrosine_recombinase_XerCD"/>
</dbReference>
<evidence type="ECO:0000256" key="3">
    <source>
        <dbReference type="ARBA" id="ARBA00023125"/>
    </source>
</evidence>
<name>A0A511QN31_9VIBR</name>
<dbReference type="GO" id="GO:0003677">
    <property type="term" value="F:DNA binding"/>
    <property type="evidence" value="ECO:0007669"/>
    <property type="project" value="UniProtKB-KW"/>
</dbReference>
<dbReference type="InterPro" id="IPR011010">
    <property type="entry name" value="DNA_brk_join_enz"/>
</dbReference>
<accession>A0A511QN31</accession>
<evidence type="ECO:0000256" key="4">
    <source>
        <dbReference type="ARBA" id="ARBA00023172"/>
    </source>
</evidence>